<sequence>MRIPFLFLIATLCCACSKEPVETQSITLTLPPGDGPWQIWTYDEQPVHWETVEYLGKKLYKRAYSVYVDVNGRFIFNDGKPIKTYKGESLYWTSNGEIITDHRRVIPREQVFSLNGKPISPEQPLLLKEQIISARAEIRPRNG</sequence>
<dbReference type="EMBL" id="BMZC01000014">
    <property type="protein sequence ID" value="GGZ78101.1"/>
    <property type="molecule type" value="Genomic_DNA"/>
</dbReference>
<comment type="caution">
    <text evidence="1">The sequence shown here is derived from an EMBL/GenBank/DDBJ whole genome shotgun (WGS) entry which is preliminary data.</text>
</comment>
<dbReference type="RefSeq" id="WP_013755365.1">
    <property type="nucleotide sequence ID" value="NZ_BMZC01000014.1"/>
</dbReference>
<proteinExistence type="predicted"/>
<evidence type="ECO:0000313" key="2">
    <source>
        <dbReference type="Proteomes" id="UP000622604"/>
    </source>
</evidence>
<organism evidence="1 2">
    <name type="scientific">Paraglaciecola chathamensis</name>
    <dbReference type="NCBI Taxonomy" id="368405"/>
    <lineage>
        <taxon>Bacteria</taxon>
        <taxon>Pseudomonadati</taxon>
        <taxon>Pseudomonadota</taxon>
        <taxon>Gammaproteobacteria</taxon>
        <taxon>Alteromonadales</taxon>
        <taxon>Alteromonadaceae</taxon>
        <taxon>Paraglaciecola</taxon>
    </lineage>
</organism>
<reference evidence="1" key="2">
    <citation type="submission" date="2020-09" db="EMBL/GenBank/DDBJ databases">
        <authorList>
            <person name="Sun Q."/>
            <person name="Kim S."/>
        </authorList>
    </citation>
    <scope>NUCLEOTIDE SEQUENCE</scope>
    <source>
        <strain evidence="1">KCTC 32337</strain>
    </source>
</reference>
<evidence type="ECO:0000313" key="1">
    <source>
        <dbReference type="EMBL" id="GGZ78101.1"/>
    </source>
</evidence>
<gene>
    <name evidence="1" type="ORF">GCM10011274_40320</name>
</gene>
<dbReference type="AlphaFoldDB" id="A0A8H9IE23"/>
<name>A0A8H9IE23_9ALTE</name>
<accession>A0A8H9IE23</accession>
<reference evidence="1" key="1">
    <citation type="journal article" date="2014" name="Int. J. Syst. Evol. Microbiol.">
        <title>Complete genome sequence of Corynebacterium casei LMG S-19264T (=DSM 44701T), isolated from a smear-ripened cheese.</title>
        <authorList>
            <consortium name="US DOE Joint Genome Institute (JGI-PGF)"/>
            <person name="Walter F."/>
            <person name="Albersmeier A."/>
            <person name="Kalinowski J."/>
            <person name="Ruckert C."/>
        </authorList>
    </citation>
    <scope>NUCLEOTIDE SEQUENCE</scope>
    <source>
        <strain evidence="1">KCTC 32337</strain>
    </source>
</reference>
<protein>
    <submittedName>
        <fullName evidence="1">Uncharacterized protein</fullName>
    </submittedName>
</protein>
<dbReference type="Proteomes" id="UP000622604">
    <property type="component" value="Unassembled WGS sequence"/>
</dbReference>